<name>A9BLN8_DELAS</name>
<reference evidence="3" key="2">
    <citation type="submission" date="2007-11" db="EMBL/GenBank/DDBJ databases">
        <title>Complete sequence of Delftia acidovorans DSM 14801 / SPH-1.</title>
        <authorList>
            <person name="Copeland A."/>
            <person name="Lucas S."/>
            <person name="Lapidus A."/>
            <person name="Barry K."/>
            <person name="Glavina del Rio T."/>
            <person name="Dalin E."/>
            <person name="Tice H."/>
            <person name="Pitluck S."/>
            <person name="Lowry S."/>
            <person name="Clum A."/>
            <person name="Schmutz J."/>
            <person name="Larimer F."/>
            <person name="Land M."/>
            <person name="Hauser L."/>
            <person name="Kyrpides N."/>
            <person name="Kim E."/>
            <person name="Schleheck D."/>
            <person name="Richardson P."/>
        </authorList>
    </citation>
    <scope>NUCLEOTIDE SEQUENCE [LARGE SCALE GENOMIC DNA]</scope>
    <source>
        <strain evidence="3">DSM 14801 / SPH-1</strain>
    </source>
</reference>
<dbReference type="Pfam" id="PF10263">
    <property type="entry name" value="SprT-like"/>
    <property type="match status" value="1"/>
</dbReference>
<dbReference type="KEGG" id="dac:Daci_3892"/>
<protein>
    <submittedName>
        <fullName evidence="2">Zinc metalloproteinase Mpr protein</fullName>
    </submittedName>
</protein>
<dbReference type="InterPro" id="IPR006640">
    <property type="entry name" value="SprT-like_domain"/>
</dbReference>
<feature type="domain" description="SprT-like" evidence="1">
    <location>
        <begin position="36"/>
        <end position="136"/>
    </location>
</feature>
<reference evidence="2 3" key="1">
    <citation type="journal article" date="2004" name="Appl. Environ. Microbiol.">
        <title>Mineralization of individual congeners of linear alkylbenzenesulfonate by defined pairs of heterotrophic bacteria.</title>
        <authorList>
            <person name="Schleheck D."/>
            <person name="Knepper T.P."/>
            <person name="Fischer K."/>
            <person name="Cook A.M."/>
        </authorList>
    </citation>
    <scope>NUCLEOTIDE SEQUENCE [LARGE SCALE GENOMIC DNA]</scope>
    <source>
        <strain evidence="3">DSM 14801 / SPH-1</strain>
    </source>
</reference>
<dbReference type="AlphaFoldDB" id="A9BLN8"/>
<evidence type="ECO:0000259" key="1">
    <source>
        <dbReference type="Pfam" id="PF10263"/>
    </source>
</evidence>
<dbReference type="GO" id="GO:0006950">
    <property type="term" value="P:response to stress"/>
    <property type="evidence" value="ECO:0007669"/>
    <property type="project" value="UniProtKB-ARBA"/>
</dbReference>
<dbReference type="HOGENOM" id="CLU_068645_0_0_4"/>
<accession>A9BLN8</accession>
<proteinExistence type="predicted"/>
<dbReference type="EMBL" id="CP000884">
    <property type="protein sequence ID" value="ABX36523.1"/>
    <property type="molecule type" value="Genomic_DNA"/>
</dbReference>
<gene>
    <name evidence="2" type="ordered locus">Daci_3892</name>
</gene>
<dbReference type="eggNOG" id="COG3091">
    <property type="taxonomic scope" value="Bacteria"/>
</dbReference>
<dbReference type="STRING" id="398578.Daci_3892"/>
<sequence>MAVLHNPAMLSATASSLASSLSSARAVPTRETYSELQQAYEHFNQRLFDDALPHCLITLQREKRTCGYFSAARFASLDGSTTDEIALNPAYFAAVPIIETLQTLVHEMTHLWQHHFGKPGRARYHNEEWADKLESLGLMPSSTGRPGGRRTGDMMADYAMAGGPFLAACEQLLTTRFQLSWYDRFPAIEHVVTGQWSMATQIQGMQGTQPPMSSVPALAEAVRPVGTSVAVPGSTTGETMVQPVNKSLRVKYRCGGCAAPVNVWGKPGLNLICGDCGKGFTAQD</sequence>
<evidence type="ECO:0000313" key="3">
    <source>
        <dbReference type="Proteomes" id="UP000000784"/>
    </source>
</evidence>
<dbReference type="Proteomes" id="UP000000784">
    <property type="component" value="Chromosome"/>
</dbReference>
<keyword evidence="3" id="KW-1185">Reference proteome</keyword>
<organism evidence="2 3">
    <name type="scientific">Delftia acidovorans (strain DSM 14801 / SPH-1)</name>
    <dbReference type="NCBI Taxonomy" id="398578"/>
    <lineage>
        <taxon>Bacteria</taxon>
        <taxon>Pseudomonadati</taxon>
        <taxon>Pseudomonadota</taxon>
        <taxon>Betaproteobacteria</taxon>
        <taxon>Burkholderiales</taxon>
        <taxon>Comamonadaceae</taxon>
        <taxon>Delftia</taxon>
    </lineage>
</organism>
<evidence type="ECO:0000313" key="2">
    <source>
        <dbReference type="EMBL" id="ABX36523.1"/>
    </source>
</evidence>